<evidence type="ECO:0000313" key="3">
    <source>
        <dbReference type="Proteomes" id="UP000316639"/>
    </source>
</evidence>
<proteinExistence type="predicted"/>
<dbReference type="EMBL" id="VOBR01000003">
    <property type="protein sequence ID" value="TWP53198.1"/>
    <property type="molecule type" value="Genomic_DNA"/>
</dbReference>
<organism evidence="2 3">
    <name type="scientific">Lentzea tibetensis</name>
    <dbReference type="NCBI Taxonomy" id="2591470"/>
    <lineage>
        <taxon>Bacteria</taxon>
        <taxon>Bacillati</taxon>
        <taxon>Actinomycetota</taxon>
        <taxon>Actinomycetes</taxon>
        <taxon>Pseudonocardiales</taxon>
        <taxon>Pseudonocardiaceae</taxon>
        <taxon>Lentzea</taxon>
    </lineage>
</organism>
<evidence type="ECO:0000313" key="2">
    <source>
        <dbReference type="EMBL" id="TWP53198.1"/>
    </source>
</evidence>
<dbReference type="OrthoDB" id="3694513at2"/>
<feature type="transmembrane region" description="Helical" evidence="1">
    <location>
        <begin position="107"/>
        <end position="126"/>
    </location>
</feature>
<feature type="transmembrane region" description="Helical" evidence="1">
    <location>
        <begin position="54"/>
        <end position="75"/>
    </location>
</feature>
<feature type="transmembrane region" description="Helical" evidence="1">
    <location>
        <begin position="82"/>
        <end position="101"/>
    </location>
</feature>
<dbReference type="Proteomes" id="UP000316639">
    <property type="component" value="Unassembled WGS sequence"/>
</dbReference>
<gene>
    <name evidence="2" type="ORF">FKR81_04295</name>
</gene>
<reference evidence="2 3" key="1">
    <citation type="submission" date="2019-07" db="EMBL/GenBank/DDBJ databases">
        <title>Lentzea xizangensis sp. nov., isolated from Qinghai-Tibetan Plateau Soils.</title>
        <authorList>
            <person name="Huang J."/>
        </authorList>
    </citation>
    <scope>NUCLEOTIDE SEQUENCE [LARGE SCALE GENOMIC DNA]</scope>
    <source>
        <strain evidence="2 3">FXJ1.1311</strain>
    </source>
</reference>
<evidence type="ECO:0008006" key="4">
    <source>
        <dbReference type="Google" id="ProtNLM"/>
    </source>
</evidence>
<keyword evidence="1" id="KW-0472">Membrane</keyword>
<name>A0A563F092_9PSEU</name>
<feature type="transmembrane region" description="Helical" evidence="1">
    <location>
        <begin position="21"/>
        <end position="42"/>
    </location>
</feature>
<dbReference type="AlphaFoldDB" id="A0A563F092"/>
<keyword evidence="1" id="KW-0812">Transmembrane</keyword>
<protein>
    <recommendedName>
        <fullName evidence="4">Integral membrane protein</fullName>
    </recommendedName>
</protein>
<evidence type="ECO:0000256" key="1">
    <source>
        <dbReference type="SAM" id="Phobius"/>
    </source>
</evidence>
<keyword evidence="3" id="KW-1185">Reference proteome</keyword>
<comment type="caution">
    <text evidence="2">The sequence shown here is derived from an EMBL/GenBank/DDBJ whole genome shotgun (WGS) entry which is preliminary data.</text>
</comment>
<keyword evidence="1" id="KW-1133">Transmembrane helix</keyword>
<sequence length="141" mass="14550">MTGTQREGRAVLVQVPRAVRIAAALTVLQGAAGIALAVALVVRVVQGVPSGNKILGAAGVLVLLFAGVIFAASLLWRGQHAARSPVIVTQLLLLGCAWYAYGPSGQQLIGSLAGFYCAAVLVLLFTRDARAWALGLTDEAD</sequence>
<accession>A0A563F092</accession>